<evidence type="ECO:0000313" key="1">
    <source>
        <dbReference type="EMBL" id="KTB38034.1"/>
    </source>
</evidence>
<accession>A0A0W0FP73</accession>
<dbReference type="AlphaFoldDB" id="A0A0W0FP73"/>
<gene>
    <name evidence="1" type="ORF">WG66_9396</name>
</gene>
<sequence>MTAASISQLQQSTLDAHLAMVEWLITTNQLLCAFEHPKFKNMIDIASRATNGVNVPGYGAACCEIVDMFQCNLENLRKKLNNDTICVDTFVYELGVKETNIEKKCKIDKLKLLAEEWHHAKTCLSILKHADCAQQAFSLETEATLSHAIPTLEALYKAWSTCAEKSRDSHF</sequence>
<organism evidence="1 2">
    <name type="scientific">Moniliophthora roreri</name>
    <name type="common">Frosty pod rot fungus</name>
    <name type="synonym">Monilia roreri</name>
    <dbReference type="NCBI Taxonomy" id="221103"/>
    <lineage>
        <taxon>Eukaryota</taxon>
        <taxon>Fungi</taxon>
        <taxon>Dikarya</taxon>
        <taxon>Basidiomycota</taxon>
        <taxon>Agaricomycotina</taxon>
        <taxon>Agaricomycetes</taxon>
        <taxon>Agaricomycetidae</taxon>
        <taxon>Agaricales</taxon>
        <taxon>Marasmiineae</taxon>
        <taxon>Marasmiaceae</taxon>
        <taxon>Moniliophthora</taxon>
    </lineage>
</organism>
<name>A0A0W0FP73_MONRR</name>
<dbReference type="EMBL" id="LATX01001787">
    <property type="protein sequence ID" value="KTB38034.1"/>
    <property type="molecule type" value="Genomic_DNA"/>
</dbReference>
<evidence type="ECO:0000313" key="2">
    <source>
        <dbReference type="Proteomes" id="UP000054988"/>
    </source>
</evidence>
<comment type="caution">
    <text evidence="1">The sequence shown here is derived from an EMBL/GenBank/DDBJ whole genome shotgun (WGS) entry which is preliminary data.</text>
</comment>
<protein>
    <submittedName>
        <fullName evidence="1">Uncharacterized protein</fullName>
    </submittedName>
</protein>
<dbReference type="Proteomes" id="UP000054988">
    <property type="component" value="Unassembled WGS sequence"/>
</dbReference>
<reference evidence="1 2" key="1">
    <citation type="submission" date="2015-12" db="EMBL/GenBank/DDBJ databases">
        <title>Draft genome sequence of Moniliophthora roreri, the causal agent of frosty pod rot of cacao.</title>
        <authorList>
            <person name="Aime M.C."/>
            <person name="Diaz-Valderrama J.R."/>
            <person name="Kijpornyongpan T."/>
            <person name="Phillips-Mora W."/>
        </authorList>
    </citation>
    <scope>NUCLEOTIDE SEQUENCE [LARGE SCALE GENOMIC DNA]</scope>
    <source>
        <strain evidence="1 2">MCA 2952</strain>
    </source>
</reference>
<proteinExistence type="predicted"/>